<reference evidence="2 3" key="1">
    <citation type="submission" date="2019-08" db="EMBL/GenBank/DDBJ databases">
        <title>Deep-cultivation of Planctomycetes and their phenomic and genomic characterization uncovers novel biology.</title>
        <authorList>
            <person name="Wiegand S."/>
            <person name="Jogler M."/>
            <person name="Boedeker C."/>
            <person name="Pinto D."/>
            <person name="Vollmers J."/>
            <person name="Rivas-Marin E."/>
            <person name="Kohn T."/>
            <person name="Peeters S.H."/>
            <person name="Heuer A."/>
            <person name="Rast P."/>
            <person name="Oberbeckmann S."/>
            <person name="Bunk B."/>
            <person name="Jeske O."/>
            <person name="Meyerdierks A."/>
            <person name="Storesund J.E."/>
            <person name="Kallscheuer N."/>
            <person name="Luecker S."/>
            <person name="Lage O.M."/>
            <person name="Pohl T."/>
            <person name="Merkel B.J."/>
            <person name="Hornburger P."/>
            <person name="Mueller R.-W."/>
            <person name="Bruemmer F."/>
            <person name="Labrenz M."/>
            <person name="Spormann A.M."/>
            <person name="Op Den Camp H."/>
            <person name="Overmann J."/>
            <person name="Amann R."/>
            <person name="Jetten M.S.M."/>
            <person name="Mascher T."/>
            <person name="Medema M.H."/>
            <person name="Devos D.P."/>
            <person name="Kaster A.-K."/>
            <person name="Ovreas L."/>
            <person name="Rohde M."/>
            <person name="Galperin M.Y."/>
            <person name="Jogler C."/>
        </authorList>
    </citation>
    <scope>NUCLEOTIDE SEQUENCE [LARGE SCALE GENOMIC DNA]</scope>
    <source>
        <strain evidence="2 3">LF1</strain>
    </source>
</reference>
<keyword evidence="3" id="KW-1185">Reference proteome</keyword>
<organism evidence="2 3">
    <name type="scientific">Rubripirellula obstinata</name>
    <dbReference type="NCBI Taxonomy" id="406547"/>
    <lineage>
        <taxon>Bacteria</taxon>
        <taxon>Pseudomonadati</taxon>
        <taxon>Planctomycetota</taxon>
        <taxon>Planctomycetia</taxon>
        <taxon>Pirellulales</taxon>
        <taxon>Pirellulaceae</taxon>
        <taxon>Rubripirellula</taxon>
    </lineage>
</organism>
<feature type="transmembrane region" description="Helical" evidence="1">
    <location>
        <begin position="219"/>
        <end position="240"/>
    </location>
</feature>
<feature type="transmembrane region" description="Helical" evidence="1">
    <location>
        <begin position="401"/>
        <end position="419"/>
    </location>
</feature>
<proteinExistence type="predicted"/>
<dbReference type="Proteomes" id="UP000322699">
    <property type="component" value="Unassembled WGS sequence"/>
</dbReference>
<feature type="transmembrane region" description="Helical" evidence="1">
    <location>
        <begin position="335"/>
        <end position="353"/>
    </location>
</feature>
<dbReference type="RefSeq" id="WP_068261469.1">
    <property type="nucleotide sequence ID" value="NZ_LWSK01000025.1"/>
</dbReference>
<feature type="transmembrane region" description="Helical" evidence="1">
    <location>
        <begin position="373"/>
        <end position="389"/>
    </location>
</feature>
<gene>
    <name evidence="2" type="ORF">LF1_14880</name>
</gene>
<evidence type="ECO:0000256" key="1">
    <source>
        <dbReference type="SAM" id="Phobius"/>
    </source>
</evidence>
<feature type="transmembrane region" description="Helical" evidence="1">
    <location>
        <begin position="471"/>
        <end position="488"/>
    </location>
</feature>
<dbReference type="OrthoDB" id="231679at2"/>
<feature type="transmembrane region" description="Helical" evidence="1">
    <location>
        <begin position="439"/>
        <end position="464"/>
    </location>
</feature>
<feature type="transmembrane region" description="Helical" evidence="1">
    <location>
        <begin position="180"/>
        <end position="198"/>
    </location>
</feature>
<keyword evidence="1" id="KW-0812">Transmembrane</keyword>
<name>A0A5B1CHF8_9BACT</name>
<feature type="transmembrane region" description="Helical" evidence="1">
    <location>
        <begin position="85"/>
        <end position="104"/>
    </location>
</feature>
<sequence length="796" mass="89314">MLPILVLLLFSSALLGRDRLAFRDVSHFYTPLYHYVAERTSQQWIPVWNDRCQTGMPLLGETTTAVLYPARYAIGCLPVSAECQIAWYVALHLILASLLARVAAARMGCGRWGRMVVGLTYPLSGSVFFLYCNPPFLVGAAWLPLVMSMLITSGSTSAGRRIAASAFALSMMLLAGDPQTALHVVMLCCFVIGVRFTLNGMQKAFPVFHLSRLRERWKPLDHLASEIGILIAAAVLAVAMTGPQIAASISWTAQSDRAYFGISQSEAMQYSVAPWHFAELFTPSLFGNLFPINQRISALIPGDGQMWTPTLFMGLLPAVMLLDRLLRWRRTRHDVWLVVAMLAAVLAMGHFGVSSWLHEFFPGYSTLRYPAKWLPFFAIGVSMALAGWMDDRSFLDARRAFVLAGTILALAIIAVYWLPLKPGSIPTDEFWGPLDLDGARHSIMLSLVFSLASLLVFLIVFWKFRSSKPKWIAGSIVVLLMMELSWSASNQVQLVSVDGEQKVMQGLMNDDTKKPERLLRMQTDSAWPEDWKTSSSDDRMLEVESHQRASLFGRWHLMGEHSVVNNFVSIRSRNHAMFWRAIAKLEQDKATIDWNAIQKWLAIDQAVIQSKGQLFWRPTEPRPDAIEVFSSWICHHPDEIDEADFRDRIKQIGSGKQSPAWLAGTCDLKINPKIETVEQVAVVKDQSPEGMLVEISSNQPVLLVRPVYQDGHWIAERRSLETANATWQMSDVGQVDFLKQGTIVPPGRWEVRFAYRPWWWMPSIGLAGIGWAIAASLIFTKGRAGNKRRLSQGTSS</sequence>
<accession>A0A5B1CHF8</accession>
<dbReference type="AlphaFoldDB" id="A0A5B1CHF8"/>
<comment type="caution">
    <text evidence="2">The sequence shown here is derived from an EMBL/GenBank/DDBJ whole genome shotgun (WGS) entry which is preliminary data.</text>
</comment>
<keyword evidence="1" id="KW-1133">Transmembrane helix</keyword>
<feature type="transmembrane region" description="Helical" evidence="1">
    <location>
        <begin position="116"/>
        <end position="143"/>
    </location>
</feature>
<dbReference type="EMBL" id="VRLW01000001">
    <property type="protein sequence ID" value="KAA1258963.1"/>
    <property type="molecule type" value="Genomic_DNA"/>
</dbReference>
<keyword evidence="1" id="KW-0472">Membrane</keyword>
<protein>
    <submittedName>
        <fullName evidence="2">Bacterial membrane protein YfhO</fullName>
    </submittedName>
</protein>
<evidence type="ECO:0000313" key="3">
    <source>
        <dbReference type="Proteomes" id="UP000322699"/>
    </source>
</evidence>
<feature type="transmembrane region" description="Helical" evidence="1">
    <location>
        <begin position="758"/>
        <end position="779"/>
    </location>
</feature>
<evidence type="ECO:0000313" key="2">
    <source>
        <dbReference type="EMBL" id="KAA1258963.1"/>
    </source>
</evidence>
<feature type="transmembrane region" description="Helical" evidence="1">
    <location>
        <begin position="306"/>
        <end position="323"/>
    </location>
</feature>